<accession>D2VF74</accession>
<organism evidence="11">
    <name type="scientific">Naegleria gruberi</name>
    <name type="common">Amoeba</name>
    <dbReference type="NCBI Taxonomy" id="5762"/>
    <lineage>
        <taxon>Eukaryota</taxon>
        <taxon>Discoba</taxon>
        <taxon>Heterolobosea</taxon>
        <taxon>Tetramitia</taxon>
        <taxon>Eutetramitia</taxon>
        <taxon>Vahlkampfiidae</taxon>
        <taxon>Naegleria</taxon>
    </lineage>
</organism>
<feature type="region of interest" description="Disordered" evidence="9">
    <location>
        <begin position="1"/>
        <end position="26"/>
    </location>
</feature>
<comment type="function">
    <text evidence="3">Specifically acts as an arginine mono-ADP-ribosylhydrolase by mediating the removal of mono-ADP-ribose attached to arginine residues on proteins.</text>
</comment>
<comment type="similarity">
    <text evidence="1">Belongs to the ADP-ribosylglycohydrolase family.</text>
</comment>
<dbReference type="SUPFAM" id="SSF101478">
    <property type="entry name" value="ADP-ribosylglycohydrolase"/>
    <property type="match status" value="1"/>
</dbReference>
<keyword evidence="8" id="KW-0460">Magnesium</keyword>
<dbReference type="InParanoid" id="D2VF74"/>
<feature type="binding site" evidence="8">
    <location>
        <position position="382"/>
    </location>
    <ligand>
        <name>Mg(2+)</name>
        <dbReference type="ChEBI" id="CHEBI:18420"/>
        <label>1</label>
    </ligand>
</feature>
<sequence length="429" mass="48195">MSQQAHSPSNGDQLFSTASSNVSNGDQSICDRATVNNLLDRKINKDSLPSLAERIEASCVLTAVGDAIGYRNGTWEFNFSGERIHKELKDEFGGKIANIDTKTWKVSDDTIFHLATLKTLTHKDLNQILTPKLSIGFKDEGFMELVDKIMVVMVQEYVACWKDMGDRSPGKKCRDSINYIKQTRKNKWDSLNYDSRGGGCGGSMRAMSIGLAFHDNLDLLIAIGIESGRLTHNHVVGFMGALQSALFASFAIKQIEPKLWGYLVLEFILPKCRYYLKSVSKRNWKSIEPDLKAFEEKFKKYLGERGILSFTDENIEAIKPQFPEKYGVIERDKYYKSYSFSGWAGSSGDDSIIVAYDALLSSGPNQYEQLVKRACLHGGDSDTTGAIALNWYGALYGFSNVYEKNYENIEKLSSLKLQARKVLEKIEMN</sequence>
<evidence type="ECO:0000256" key="4">
    <source>
        <dbReference type="ARBA" id="ARBA00049725"/>
    </source>
</evidence>
<dbReference type="GeneID" id="8848734"/>
<dbReference type="PANTHER" id="PTHR16222:SF26">
    <property type="entry name" value="ADP-RIBOSYLHYDROLASE ARH1"/>
    <property type="match status" value="1"/>
</dbReference>
<feature type="binding site" evidence="8">
    <location>
        <position position="107"/>
    </location>
    <ligand>
        <name>Mg(2+)</name>
        <dbReference type="ChEBI" id="CHEBI:18420"/>
        <label>1</label>
    </ligand>
</feature>
<evidence type="ECO:0000313" key="11">
    <source>
        <dbReference type="Proteomes" id="UP000006671"/>
    </source>
</evidence>
<comment type="cofactor">
    <cofactor evidence="8">
        <name>Mg(2+)</name>
        <dbReference type="ChEBI" id="CHEBI:18420"/>
    </cofactor>
    <text evidence="8">Binds 2 magnesium ions per subunit.</text>
</comment>
<evidence type="ECO:0000313" key="10">
    <source>
        <dbReference type="EMBL" id="EFC44724.1"/>
    </source>
</evidence>
<dbReference type="PANTHER" id="PTHR16222">
    <property type="entry name" value="ADP-RIBOSYLGLYCOHYDROLASE"/>
    <property type="match status" value="1"/>
</dbReference>
<keyword evidence="8" id="KW-0479">Metal-binding</keyword>
<dbReference type="GO" id="GO:0003875">
    <property type="term" value="F:ADP-ribosylarginine hydrolase activity"/>
    <property type="evidence" value="ECO:0007669"/>
    <property type="project" value="UniProtKB-EC"/>
</dbReference>
<dbReference type="GO" id="GO:0046872">
    <property type="term" value="F:metal ion binding"/>
    <property type="evidence" value="ECO:0007669"/>
    <property type="project" value="UniProtKB-KW"/>
</dbReference>
<evidence type="ECO:0000256" key="8">
    <source>
        <dbReference type="PIRSR" id="PIRSR605502-1"/>
    </source>
</evidence>
<evidence type="ECO:0000256" key="9">
    <source>
        <dbReference type="SAM" id="MobiDB-lite"/>
    </source>
</evidence>
<proteinExistence type="inferred from homology"/>
<evidence type="ECO:0000256" key="1">
    <source>
        <dbReference type="ARBA" id="ARBA00010702"/>
    </source>
</evidence>
<dbReference type="STRING" id="5762.D2VF74"/>
<evidence type="ECO:0000256" key="2">
    <source>
        <dbReference type="ARBA" id="ARBA00022801"/>
    </source>
</evidence>
<feature type="binding site" evidence="8">
    <location>
        <position position="108"/>
    </location>
    <ligand>
        <name>Mg(2+)</name>
        <dbReference type="ChEBI" id="CHEBI:18420"/>
        <label>1</label>
    </ligand>
</feature>
<dbReference type="eggNOG" id="ENOG502QPMI">
    <property type="taxonomic scope" value="Eukaryota"/>
</dbReference>
<evidence type="ECO:0000256" key="3">
    <source>
        <dbReference type="ARBA" id="ARBA00049582"/>
    </source>
</evidence>
<dbReference type="OMA" id="RKWEFLQ"/>
<dbReference type="InterPro" id="IPR036705">
    <property type="entry name" value="Ribosyl_crysJ1_sf"/>
</dbReference>
<dbReference type="EC" id="3.2.2.19" evidence="4"/>
<dbReference type="Proteomes" id="UP000006671">
    <property type="component" value="Unassembled WGS sequence"/>
</dbReference>
<dbReference type="InterPro" id="IPR005502">
    <property type="entry name" value="Ribosyl_crysJ1"/>
</dbReference>
<keyword evidence="2" id="KW-0378">Hydrolase</keyword>
<dbReference type="AlphaFoldDB" id="D2VF74"/>
<gene>
    <name evidence="10" type="primary">AM35b</name>
    <name evidence="10" type="ORF">NAEGRDRAFT_33467</name>
</gene>
<dbReference type="OrthoDB" id="5984205at2759"/>
<evidence type="ECO:0000256" key="5">
    <source>
        <dbReference type="ARBA" id="ARBA00049773"/>
    </source>
</evidence>
<dbReference type="Pfam" id="PF03747">
    <property type="entry name" value="ADP_ribosyl_GH"/>
    <property type="match status" value="1"/>
</dbReference>
<dbReference type="KEGG" id="ngr:NAEGRDRAFT_33467"/>
<dbReference type="VEuPathDB" id="AmoebaDB:NAEGRDRAFT_33467"/>
<dbReference type="RefSeq" id="XP_002677468.1">
    <property type="nucleotide sequence ID" value="XM_002677422.1"/>
</dbReference>
<name>D2VF74_NAEGR</name>
<evidence type="ECO:0000256" key="7">
    <source>
        <dbReference type="ARBA" id="ARBA00049810"/>
    </source>
</evidence>
<evidence type="ECO:0000256" key="6">
    <source>
        <dbReference type="ARBA" id="ARBA00049798"/>
    </source>
</evidence>
<dbReference type="Gene3D" id="1.10.4080.10">
    <property type="entry name" value="ADP-ribosylation/Crystallin J1"/>
    <property type="match status" value="1"/>
</dbReference>
<dbReference type="EMBL" id="GG738867">
    <property type="protein sequence ID" value="EFC44724.1"/>
    <property type="molecule type" value="Genomic_DNA"/>
</dbReference>
<dbReference type="InterPro" id="IPR050792">
    <property type="entry name" value="ADP-ribosylglycohydrolase"/>
</dbReference>
<feature type="binding site" evidence="8">
    <location>
        <position position="109"/>
    </location>
    <ligand>
        <name>Mg(2+)</name>
        <dbReference type="ChEBI" id="CHEBI:18420"/>
        <label>1</label>
    </ligand>
</feature>
<feature type="binding site" evidence="8">
    <location>
        <position position="380"/>
    </location>
    <ligand>
        <name>Mg(2+)</name>
        <dbReference type="ChEBI" id="CHEBI:18420"/>
        <label>1</label>
    </ligand>
</feature>
<reference evidence="10 11" key="1">
    <citation type="journal article" date="2010" name="Cell">
        <title>The genome of Naegleria gruberi illuminates early eukaryotic versatility.</title>
        <authorList>
            <person name="Fritz-Laylin L.K."/>
            <person name="Prochnik S.E."/>
            <person name="Ginger M.L."/>
            <person name="Dacks J.B."/>
            <person name="Carpenter M.L."/>
            <person name="Field M.C."/>
            <person name="Kuo A."/>
            <person name="Paredez A."/>
            <person name="Chapman J."/>
            <person name="Pham J."/>
            <person name="Shu S."/>
            <person name="Neupane R."/>
            <person name="Cipriano M."/>
            <person name="Mancuso J."/>
            <person name="Tu H."/>
            <person name="Salamov A."/>
            <person name="Lindquist E."/>
            <person name="Shapiro H."/>
            <person name="Lucas S."/>
            <person name="Grigoriev I.V."/>
            <person name="Cande W.Z."/>
            <person name="Fulton C."/>
            <person name="Rokhsar D.S."/>
            <person name="Dawson S.C."/>
        </authorList>
    </citation>
    <scope>NUCLEOTIDE SEQUENCE [LARGE SCALE GENOMIC DNA]</scope>
    <source>
        <strain evidence="10 11">NEG-M</strain>
    </source>
</reference>
<protein>
    <recommendedName>
        <fullName evidence="5">ADP-ribosylhydrolase ARH1</fullName>
        <ecNumber evidence="4">3.2.2.19</ecNumber>
    </recommendedName>
    <alternativeName>
        <fullName evidence="6">ADP-ribose-L-arginine cleaving enzyme</fullName>
    </alternativeName>
    <alternativeName>
        <fullName evidence="7">[Protein ADP-ribosylarginine] hydrolase</fullName>
    </alternativeName>
</protein>
<keyword evidence="11" id="KW-1185">Reference proteome</keyword>
<feature type="binding site" evidence="8">
    <location>
        <position position="383"/>
    </location>
    <ligand>
        <name>Mg(2+)</name>
        <dbReference type="ChEBI" id="CHEBI:18420"/>
        <label>1</label>
    </ligand>
</feature>